<dbReference type="EMBL" id="JBHUMO010000072">
    <property type="protein sequence ID" value="MFD2729959.1"/>
    <property type="molecule type" value="Genomic_DNA"/>
</dbReference>
<keyword evidence="1" id="KW-1133">Transmembrane helix</keyword>
<feature type="transmembrane region" description="Helical" evidence="1">
    <location>
        <begin position="106"/>
        <end position="127"/>
    </location>
</feature>
<evidence type="ECO:0000313" key="3">
    <source>
        <dbReference type="Proteomes" id="UP001597427"/>
    </source>
</evidence>
<dbReference type="RefSeq" id="WP_379982789.1">
    <property type="nucleotide sequence ID" value="NZ_JBHUMO010000072.1"/>
</dbReference>
<organism evidence="2 3">
    <name type="scientific">Enterococcus camelliae</name>
    <dbReference type="NCBI Taxonomy" id="453959"/>
    <lineage>
        <taxon>Bacteria</taxon>
        <taxon>Bacillati</taxon>
        <taxon>Bacillota</taxon>
        <taxon>Bacilli</taxon>
        <taxon>Lactobacillales</taxon>
        <taxon>Enterococcaceae</taxon>
        <taxon>Enterococcus</taxon>
    </lineage>
</organism>
<evidence type="ECO:0008006" key="4">
    <source>
        <dbReference type="Google" id="ProtNLM"/>
    </source>
</evidence>
<reference evidence="3" key="1">
    <citation type="journal article" date="2019" name="Int. J. Syst. Evol. Microbiol.">
        <title>The Global Catalogue of Microorganisms (GCM) 10K type strain sequencing project: providing services to taxonomists for standard genome sequencing and annotation.</title>
        <authorList>
            <consortium name="The Broad Institute Genomics Platform"/>
            <consortium name="The Broad Institute Genome Sequencing Center for Infectious Disease"/>
            <person name="Wu L."/>
            <person name="Ma J."/>
        </authorList>
    </citation>
    <scope>NUCLEOTIDE SEQUENCE [LARGE SCALE GENOMIC DNA]</scope>
    <source>
        <strain evidence="3">TISTR 932</strain>
    </source>
</reference>
<accession>A0ABW5TM99</accession>
<keyword evidence="3" id="KW-1185">Reference proteome</keyword>
<evidence type="ECO:0000256" key="1">
    <source>
        <dbReference type="SAM" id="Phobius"/>
    </source>
</evidence>
<evidence type="ECO:0000313" key="2">
    <source>
        <dbReference type="EMBL" id="MFD2729959.1"/>
    </source>
</evidence>
<sequence>MPKLKKIISALFSLPILFLLSPVIVQADTQMEVASIMNIGKSLLSLFTINYELIFGFGSFLNGLLFLLIAWAIPSSKDTEKMNDPHLSLKKRQQLHQASNIIWKKIMVLIGLIFILLGIILITISAIM</sequence>
<keyword evidence="1" id="KW-0812">Transmembrane</keyword>
<gene>
    <name evidence="2" type="ORF">ACFSR0_11300</name>
</gene>
<dbReference type="Proteomes" id="UP001597427">
    <property type="component" value="Unassembled WGS sequence"/>
</dbReference>
<keyword evidence="1" id="KW-0472">Membrane</keyword>
<proteinExistence type="predicted"/>
<name>A0ABW5TM99_9ENTE</name>
<protein>
    <recommendedName>
        <fullName evidence="4">DUF3899 domain-containing protein</fullName>
    </recommendedName>
</protein>
<comment type="caution">
    <text evidence="2">The sequence shown here is derived from an EMBL/GenBank/DDBJ whole genome shotgun (WGS) entry which is preliminary data.</text>
</comment>
<feature type="transmembrane region" description="Helical" evidence="1">
    <location>
        <begin position="51"/>
        <end position="73"/>
    </location>
</feature>